<dbReference type="AlphaFoldDB" id="A0A484FAV8"/>
<keyword evidence="2" id="KW-1133">Transmembrane helix</keyword>
<accession>A0A484FAV8</accession>
<feature type="transmembrane region" description="Helical" evidence="2">
    <location>
        <begin position="464"/>
        <end position="483"/>
    </location>
</feature>
<feature type="transmembrane region" description="Helical" evidence="2">
    <location>
        <begin position="352"/>
        <end position="372"/>
    </location>
</feature>
<feature type="transmembrane region" description="Helical" evidence="2">
    <location>
        <begin position="212"/>
        <end position="234"/>
    </location>
</feature>
<keyword evidence="2" id="KW-0472">Membrane</keyword>
<dbReference type="EMBL" id="AMCV02000043">
    <property type="protein sequence ID" value="TDZ15203.1"/>
    <property type="molecule type" value="Genomic_DNA"/>
</dbReference>
<feature type="transmembrane region" description="Helical" evidence="2">
    <location>
        <begin position="396"/>
        <end position="415"/>
    </location>
</feature>
<proteinExistence type="predicted"/>
<reference evidence="5" key="1">
    <citation type="journal article" date="2013" name="New Phytol.">
        <title>Comparative genomic and transcriptomic analyses reveal the hemibiotrophic stage shift of Colletotrichum fungi.</title>
        <authorList>
            <person name="Gan P."/>
            <person name="Ikeda K."/>
            <person name="Irieda H."/>
            <person name="Narusaka M."/>
            <person name="O'Connell R.J."/>
            <person name="Narusaka Y."/>
            <person name="Takano Y."/>
            <person name="Kubo Y."/>
            <person name="Shirasu K."/>
        </authorList>
    </citation>
    <scope>NUCLEOTIDE SEQUENCE [LARGE SCALE GENOMIC DNA]</scope>
    <source>
        <strain evidence="5">104-T / ATCC 96160 / CBS 514.97 / LARS 414 / MAFF 240422</strain>
    </source>
</reference>
<keyword evidence="5" id="KW-1185">Reference proteome</keyword>
<dbReference type="STRING" id="1213857.A0A484FAV8"/>
<feature type="region of interest" description="Disordered" evidence="1">
    <location>
        <begin position="30"/>
        <end position="49"/>
    </location>
</feature>
<gene>
    <name evidence="4" type="ORF">Cob_v011947</name>
</gene>
<evidence type="ECO:0000256" key="2">
    <source>
        <dbReference type="SAM" id="Phobius"/>
    </source>
</evidence>
<dbReference type="Pfam" id="PF01757">
    <property type="entry name" value="Acyl_transf_3"/>
    <property type="match status" value="1"/>
</dbReference>
<dbReference type="PANTHER" id="PTHR23028:SF134">
    <property type="entry name" value="PUTATIVE (AFU_ORTHOLOGUE AFUA_4G08520)-RELATED"/>
    <property type="match status" value="1"/>
</dbReference>
<feature type="domain" description="Acyltransferase 3" evidence="3">
    <location>
        <begin position="114"/>
        <end position="483"/>
    </location>
</feature>
<dbReference type="GO" id="GO:0016747">
    <property type="term" value="F:acyltransferase activity, transferring groups other than amino-acyl groups"/>
    <property type="evidence" value="ECO:0007669"/>
    <property type="project" value="InterPro"/>
</dbReference>
<dbReference type="OrthoDB" id="5819582at2759"/>
<reference evidence="5" key="2">
    <citation type="journal article" date="2019" name="Mol. Plant Microbe Interact.">
        <title>Genome sequence resources for four phytopathogenic fungi from the Colletotrichum orbiculare species complex.</title>
        <authorList>
            <person name="Gan P."/>
            <person name="Tsushima A."/>
            <person name="Narusaka M."/>
            <person name="Narusaka Y."/>
            <person name="Takano Y."/>
            <person name="Kubo Y."/>
            <person name="Shirasu K."/>
        </authorList>
    </citation>
    <scope>GENOME REANNOTATION</scope>
    <source>
        <strain evidence="5">104-T / ATCC 96160 / CBS 514.97 / LARS 414 / MAFF 240422</strain>
    </source>
</reference>
<evidence type="ECO:0000313" key="5">
    <source>
        <dbReference type="Proteomes" id="UP000014480"/>
    </source>
</evidence>
<dbReference type="PANTHER" id="PTHR23028">
    <property type="entry name" value="ACETYLTRANSFERASE"/>
    <property type="match status" value="1"/>
</dbReference>
<dbReference type="Proteomes" id="UP000014480">
    <property type="component" value="Unassembled WGS sequence"/>
</dbReference>
<dbReference type="InterPro" id="IPR002656">
    <property type="entry name" value="Acyl_transf_3_dom"/>
</dbReference>
<organism evidence="4 5">
    <name type="scientific">Colletotrichum orbiculare (strain 104-T / ATCC 96160 / CBS 514.97 / LARS 414 / MAFF 240422)</name>
    <name type="common">Cucumber anthracnose fungus</name>
    <name type="synonym">Colletotrichum lagenarium</name>
    <dbReference type="NCBI Taxonomy" id="1213857"/>
    <lineage>
        <taxon>Eukaryota</taxon>
        <taxon>Fungi</taxon>
        <taxon>Dikarya</taxon>
        <taxon>Ascomycota</taxon>
        <taxon>Pezizomycotina</taxon>
        <taxon>Sordariomycetes</taxon>
        <taxon>Hypocreomycetidae</taxon>
        <taxon>Glomerellales</taxon>
        <taxon>Glomerellaceae</taxon>
        <taxon>Colletotrichum</taxon>
        <taxon>Colletotrichum orbiculare species complex</taxon>
    </lineage>
</organism>
<keyword evidence="2" id="KW-0812">Transmembrane</keyword>
<protein>
    <recommendedName>
        <fullName evidence="3">Acyltransferase 3 domain-containing protein</fullName>
    </recommendedName>
</protein>
<feature type="transmembrane region" description="Helical" evidence="2">
    <location>
        <begin position="308"/>
        <end position="332"/>
    </location>
</feature>
<feature type="transmembrane region" description="Helical" evidence="2">
    <location>
        <begin position="157"/>
        <end position="179"/>
    </location>
</feature>
<feature type="transmembrane region" description="Helical" evidence="2">
    <location>
        <begin position="427"/>
        <end position="444"/>
    </location>
</feature>
<sequence>MESPKHGDIGVVDTVKGLFNNQRHSGESYTALLEDPELGSSSSETSSDIPLDDVEEKQLPLAKRRWSCAGRYGAKDAGRLVQRVFWTLMPSFVAHAFGQGDEDSVIPQPSSTSYLNGLRGIASLIVAFFHNTDDYFFFVRRGYGQQPGDHHLIQLPFVRLLVSGVYMVAIFFVISGFALTYGPLKKTYSGPDGPDKAIASLPSSVFRRAFRLFIPIVPVLIATDFLIRIRWFYVMGGSDPVQPMPGGLWEYAVHVWHSLIVIVTEGRTDTILPQGWTLAAEYQGSLIVFLTCLALARVSPYVRIPCVAAMMVFVMCVVGQWQQSLFLAGMLLADARHLRAKFPALEGKARTAVAVVSWLVVLLALFMGGFPVSGNGFEATGFRHLAWVPTFGVKEVWNFFESVAAVMLVAALENLPVLQRVLNCRPVLYLGEISYGLYLVHWAVGKNLLTKGLSVHLLRSGHDALFSWAAGFAVTMSLAIWIADIHWRLCDQNVADVAMDRKIMSPHWRHTFRVGAQVMTVEPSS</sequence>
<evidence type="ECO:0000259" key="3">
    <source>
        <dbReference type="Pfam" id="PF01757"/>
    </source>
</evidence>
<evidence type="ECO:0000256" key="1">
    <source>
        <dbReference type="SAM" id="MobiDB-lite"/>
    </source>
</evidence>
<dbReference type="InterPro" id="IPR050879">
    <property type="entry name" value="Acyltransferase_3"/>
</dbReference>
<comment type="caution">
    <text evidence="4">The sequence shown here is derived from an EMBL/GenBank/DDBJ whole genome shotgun (WGS) entry which is preliminary data.</text>
</comment>
<name>A0A484FAV8_COLOR</name>
<evidence type="ECO:0000313" key="4">
    <source>
        <dbReference type="EMBL" id="TDZ15203.1"/>
    </source>
</evidence>